<dbReference type="InterPro" id="IPR050469">
    <property type="entry name" value="Diguanylate_Cyclase"/>
</dbReference>
<reference evidence="5 6" key="1">
    <citation type="submission" date="2019-09" db="EMBL/GenBank/DDBJ databases">
        <title>Sulfurimonas gotlandica sp. nov., a chemoautotrophic and psychrotolerant epsilonproteobacterium isolated from a pelagic redoxcline, and an emended description of the genus Sulfurimonas.</title>
        <authorList>
            <person name="Wang S."/>
            <person name="Jiang L."/>
            <person name="Shao S."/>
        </authorList>
    </citation>
    <scope>NUCLEOTIDE SEQUENCE [LARGE SCALE GENOMIC DNA]</scope>
    <source>
        <strain evidence="5 6">GYSZ_1</strain>
    </source>
</reference>
<feature type="transmembrane region" description="Helical" evidence="3">
    <location>
        <begin position="114"/>
        <end position="132"/>
    </location>
</feature>
<evidence type="ECO:0000256" key="1">
    <source>
        <dbReference type="ARBA" id="ARBA00012528"/>
    </source>
</evidence>
<dbReference type="FunFam" id="3.30.70.270:FF:000001">
    <property type="entry name" value="Diguanylate cyclase domain protein"/>
    <property type="match status" value="1"/>
</dbReference>
<dbReference type="InterPro" id="IPR000160">
    <property type="entry name" value="GGDEF_dom"/>
</dbReference>
<feature type="domain" description="GGDEF" evidence="4">
    <location>
        <begin position="248"/>
        <end position="383"/>
    </location>
</feature>
<dbReference type="GO" id="GO:1902201">
    <property type="term" value="P:negative regulation of bacterial-type flagellum-dependent cell motility"/>
    <property type="evidence" value="ECO:0007669"/>
    <property type="project" value="TreeGrafter"/>
</dbReference>
<dbReference type="EC" id="2.7.7.65" evidence="1"/>
<dbReference type="CDD" id="cd01949">
    <property type="entry name" value="GGDEF"/>
    <property type="match status" value="1"/>
</dbReference>
<dbReference type="AlphaFoldDB" id="A0A5P8P1R8"/>
<feature type="transmembrane region" description="Helical" evidence="3">
    <location>
        <begin position="139"/>
        <end position="158"/>
    </location>
</feature>
<keyword evidence="6" id="KW-1185">Reference proteome</keyword>
<dbReference type="Pfam" id="PF00990">
    <property type="entry name" value="GGDEF"/>
    <property type="match status" value="1"/>
</dbReference>
<dbReference type="NCBIfam" id="TIGR00254">
    <property type="entry name" value="GGDEF"/>
    <property type="match status" value="1"/>
</dbReference>
<feature type="transmembrane region" description="Helical" evidence="3">
    <location>
        <begin position="50"/>
        <end position="67"/>
    </location>
</feature>
<dbReference type="GO" id="GO:0005886">
    <property type="term" value="C:plasma membrane"/>
    <property type="evidence" value="ECO:0007669"/>
    <property type="project" value="TreeGrafter"/>
</dbReference>
<dbReference type="GO" id="GO:0043709">
    <property type="term" value="P:cell adhesion involved in single-species biofilm formation"/>
    <property type="evidence" value="ECO:0007669"/>
    <property type="project" value="TreeGrafter"/>
</dbReference>
<sequence length="383" mass="44435">MLKLTPLKTNEKVQREQVRLLYSQGYIIQILGLISSLVVLFIYWDVVEHTKLIAWFITIVIVYIIRLRDVKKFRKLSVNEFDIKKWKNTYIISTFISGVIWSLLALFFESSWQATHQVALFIIYVGIIAGAFNSNATVFVSYLAFYIPLTAMLMYMILNQENELSYQLAFLISLYAILMYVTAIKYHNFLVNSLELRFTNENLVKDLKSANTKLTYLADTDELSQIDNRRSMNKYLLKEWQWHFENKKPISLLVIDIDFFKLYNDTYGHSMGDKCILEVANILQKNIRSDIDMASRYGGEEFVVILHNTDELKALNIAQRILLDVLSKQIPHSSSGISEYLTVSIGLGSMIPSMPNSQIKLFDLADTRLYKAKQNGRNQIMYN</sequence>
<evidence type="ECO:0000256" key="3">
    <source>
        <dbReference type="SAM" id="Phobius"/>
    </source>
</evidence>
<keyword evidence="3" id="KW-1133">Transmembrane helix</keyword>
<accession>A0A5P8P1R8</accession>
<dbReference type="EMBL" id="CP043617">
    <property type="protein sequence ID" value="QFR49672.1"/>
    <property type="molecule type" value="Genomic_DNA"/>
</dbReference>
<dbReference type="PANTHER" id="PTHR45138">
    <property type="entry name" value="REGULATORY COMPONENTS OF SENSORY TRANSDUCTION SYSTEM"/>
    <property type="match status" value="1"/>
</dbReference>
<proteinExistence type="predicted"/>
<dbReference type="SUPFAM" id="SSF55073">
    <property type="entry name" value="Nucleotide cyclase"/>
    <property type="match status" value="1"/>
</dbReference>
<dbReference type="KEGG" id="sulg:FJR48_07975"/>
<gene>
    <name evidence="5" type="ORF">FJR48_07975</name>
</gene>
<dbReference type="Gene3D" id="3.30.70.270">
    <property type="match status" value="1"/>
</dbReference>
<dbReference type="PANTHER" id="PTHR45138:SF9">
    <property type="entry name" value="DIGUANYLATE CYCLASE DGCM-RELATED"/>
    <property type="match status" value="1"/>
</dbReference>
<dbReference type="OrthoDB" id="9778432at2"/>
<keyword evidence="3" id="KW-0812">Transmembrane</keyword>
<dbReference type="InterPro" id="IPR029787">
    <property type="entry name" value="Nucleotide_cyclase"/>
</dbReference>
<comment type="catalytic activity">
    <reaction evidence="2">
        <text>2 GTP = 3',3'-c-di-GMP + 2 diphosphate</text>
        <dbReference type="Rhea" id="RHEA:24898"/>
        <dbReference type="ChEBI" id="CHEBI:33019"/>
        <dbReference type="ChEBI" id="CHEBI:37565"/>
        <dbReference type="ChEBI" id="CHEBI:58805"/>
        <dbReference type="EC" id="2.7.7.65"/>
    </reaction>
</comment>
<name>A0A5P8P1R8_9BACT</name>
<evidence type="ECO:0000313" key="6">
    <source>
        <dbReference type="Proteomes" id="UP000326944"/>
    </source>
</evidence>
<dbReference type="PROSITE" id="PS50887">
    <property type="entry name" value="GGDEF"/>
    <property type="match status" value="1"/>
</dbReference>
<dbReference type="GO" id="GO:0052621">
    <property type="term" value="F:diguanylate cyclase activity"/>
    <property type="evidence" value="ECO:0007669"/>
    <property type="project" value="UniProtKB-EC"/>
</dbReference>
<keyword evidence="3" id="KW-0472">Membrane</keyword>
<protein>
    <recommendedName>
        <fullName evidence="1">diguanylate cyclase</fullName>
        <ecNumber evidence="1">2.7.7.65</ecNumber>
    </recommendedName>
</protein>
<dbReference type="Proteomes" id="UP000326944">
    <property type="component" value="Chromosome"/>
</dbReference>
<dbReference type="RefSeq" id="WP_152307619.1">
    <property type="nucleotide sequence ID" value="NZ_CP043617.1"/>
</dbReference>
<feature type="transmembrane region" description="Helical" evidence="3">
    <location>
        <begin position="164"/>
        <end position="183"/>
    </location>
</feature>
<evidence type="ECO:0000256" key="2">
    <source>
        <dbReference type="ARBA" id="ARBA00034247"/>
    </source>
</evidence>
<dbReference type="InterPro" id="IPR043128">
    <property type="entry name" value="Rev_trsase/Diguanyl_cyclase"/>
</dbReference>
<feature type="transmembrane region" description="Helical" evidence="3">
    <location>
        <begin position="21"/>
        <end position="44"/>
    </location>
</feature>
<feature type="transmembrane region" description="Helical" evidence="3">
    <location>
        <begin position="88"/>
        <end position="108"/>
    </location>
</feature>
<dbReference type="SMART" id="SM00267">
    <property type="entry name" value="GGDEF"/>
    <property type="match status" value="1"/>
</dbReference>
<evidence type="ECO:0000313" key="5">
    <source>
        <dbReference type="EMBL" id="QFR49672.1"/>
    </source>
</evidence>
<organism evidence="5 6">
    <name type="scientific">Sulfurimonas lithotrophica</name>
    <dbReference type="NCBI Taxonomy" id="2590022"/>
    <lineage>
        <taxon>Bacteria</taxon>
        <taxon>Pseudomonadati</taxon>
        <taxon>Campylobacterota</taxon>
        <taxon>Epsilonproteobacteria</taxon>
        <taxon>Campylobacterales</taxon>
        <taxon>Sulfurimonadaceae</taxon>
        <taxon>Sulfurimonas</taxon>
    </lineage>
</organism>
<evidence type="ECO:0000259" key="4">
    <source>
        <dbReference type="PROSITE" id="PS50887"/>
    </source>
</evidence>